<evidence type="ECO:0000313" key="2">
    <source>
        <dbReference type="Proteomes" id="UP000276133"/>
    </source>
</evidence>
<evidence type="ECO:0000313" key="1">
    <source>
        <dbReference type="EMBL" id="RNA01947.1"/>
    </source>
</evidence>
<name>A0A3M7PS17_BRAPC</name>
<dbReference type="Proteomes" id="UP000276133">
    <property type="component" value="Unassembled WGS sequence"/>
</dbReference>
<keyword evidence="2" id="KW-1185">Reference proteome</keyword>
<gene>
    <name evidence="1" type="ORF">BpHYR1_047451</name>
</gene>
<proteinExistence type="predicted"/>
<protein>
    <submittedName>
        <fullName evidence="1">Uncharacterized protein</fullName>
    </submittedName>
</protein>
<sequence>MDLSIISLRETKSPEDIVNDVYQKQIVNPTLNQVKKHCQHQPKNHKIITTTGQEISDIETNSNCAQQVNAPRVSRIFNGADEAGRIFQVTLYPNSQYSCIGEKIEALF</sequence>
<organism evidence="1 2">
    <name type="scientific">Brachionus plicatilis</name>
    <name type="common">Marine rotifer</name>
    <name type="synonym">Brachionus muelleri</name>
    <dbReference type="NCBI Taxonomy" id="10195"/>
    <lineage>
        <taxon>Eukaryota</taxon>
        <taxon>Metazoa</taxon>
        <taxon>Spiralia</taxon>
        <taxon>Gnathifera</taxon>
        <taxon>Rotifera</taxon>
        <taxon>Eurotatoria</taxon>
        <taxon>Monogononta</taxon>
        <taxon>Pseudotrocha</taxon>
        <taxon>Ploima</taxon>
        <taxon>Brachionidae</taxon>
        <taxon>Brachionus</taxon>
    </lineage>
</organism>
<dbReference type="EMBL" id="REGN01009105">
    <property type="protein sequence ID" value="RNA01947.1"/>
    <property type="molecule type" value="Genomic_DNA"/>
</dbReference>
<accession>A0A3M7PS17</accession>
<dbReference type="AlphaFoldDB" id="A0A3M7PS17"/>
<comment type="caution">
    <text evidence="1">The sequence shown here is derived from an EMBL/GenBank/DDBJ whole genome shotgun (WGS) entry which is preliminary data.</text>
</comment>
<reference evidence="1 2" key="1">
    <citation type="journal article" date="2018" name="Sci. Rep.">
        <title>Genomic signatures of local adaptation to the degree of environmental predictability in rotifers.</title>
        <authorList>
            <person name="Franch-Gras L."/>
            <person name="Hahn C."/>
            <person name="Garcia-Roger E.M."/>
            <person name="Carmona M.J."/>
            <person name="Serra M."/>
            <person name="Gomez A."/>
        </authorList>
    </citation>
    <scope>NUCLEOTIDE SEQUENCE [LARGE SCALE GENOMIC DNA]</scope>
    <source>
        <strain evidence="1">HYR1</strain>
    </source>
</reference>